<keyword evidence="3" id="KW-1185">Reference proteome</keyword>
<feature type="chain" id="PRO_5037111253" evidence="2">
    <location>
        <begin position="25"/>
        <end position="515"/>
    </location>
</feature>
<evidence type="ECO:0000256" key="2">
    <source>
        <dbReference type="SAM" id="SignalP"/>
    </source>
</evidence>
<organism evidence="3 4">
    <name type="scientific">Romanomermis culicivorax</name>
    <name type="common">Nematode worm</name>
    <dbReference type="NCBI Taxonomy" id="13658"/>
    <lineage>
        <taxon>Eukaryota</taxon>
        <taxon>Metazoa</taxon>
        <taxon>Ecdysozoa</taxon>
        <taxon>Nematoda</taxon>
        <taxon>Enoplea</taxon>
        <taxon>Dorylaimia</taxon>
        <taxon>Mermithida</taxon>
        <taxon>Mermithoidea</taxon>
        <taxon>Mermithidae</taxon>
        <taxon>Romanomermis</taxon>
    </lineage>
</organism>
<protein>
    <submittedName>
        <fullName evidence="4">Uncharacterized protein</fullName>
    </submittedName>
</protein>
<feature type="region of interest" description="Disordered" evidence="1">
    <location>
        <begin position="330"/>
        <end position="349"/>
    </location>
</feature>
<keyword evidence="2" id="KW-0732">Signal</keyword>
<evidence type="ECO:0000313" key="3">
    <source>
        <dbReference type="Proteomes" id="UP000887565"/>
    </source>
</evidence>
<proteinExistence type="predicted"/>
<evidence type="ECO:0000256" key="1">
    <source>
        <dbReference type="SAM" id="MobiDB-lite"/>
    </source>
</evidence>
<sequence>MKFFFAVLILLSVHTSLICPFAESIWNYFGGSGSRSKRANDDTSGDIQFQIADIVTQYKFGKDDIQLEAYKVRNKEQWVSLGQPYFIKGDNKSMYSFSPESIYAQVRLLPDDQKTALADEAKRRNASLVLPIISLIPLQSITCTVNFVLKDSTYKLIGQAQDLSRLNTIINLPYPEESNKRKALLERINVDAADPEWICQFEAAGRELRTNSLKITASQIQEVITDGKLFGKGSETYVTRNQLNKLASKIQQRVSIDEEYEVEGVEFDQKIYGKLLDLVSQPFKQVSIDDALATMSKFGATQDEKDLSPSDIKKQWSDVLEVRKDGSKKYISAKNDTEHSGSEQEGHGVDTETTVGADIVGVVKVESKIGVKTANSRKDTWKNNDLTLDEQLKELNSDNQNHVQWAIDGDRVVPKSLDVAKLSKSKFQSDISISYDKRFVQDAQYKKTVVLRTTSFVPSTIESEEQKLKRAVEMMTDNLTNVTKQVDKITAKYNEFVRETAAVVNNLQKKVAQKG</sequence>
<evidence type="ECO:0000313" key="4">
    <source>
        <dbReference type="WBParaSite" id="nRc.2.0.1.t32156-RA"/>
    </source>
</evidence>
<feature type="signal peptide" evidence="2">
    <location>
        <begin position="1"/>
        <end position="24"/>
    </location>
</feature>
<dbReference type="Proteomes" id="UP000887565">
    <property type="component" value="Unplaced"/>
</dbReference>
<accession>A0A915K056</accession>
<dbReference type="AlphaFoldDB" id="A0A915K056"/>
<feature type="compositionally biased region" description="Basic and acidic residues" evidence="1">
    <location>
        <begin position="335"/>
        <end position="349"/>
    </location>
</feature>
<name>A0A915K056_ROMCU</name>
<dbReference type="WBParaSite" id="nRc.2.0.1.t32156-RA">
    <property type="protein sequence ID" value="nRc.2.0.1.t32156-RA"/>
    <property type="gene ID" value="nRc.2.0.1.g32156"/>
</dbReference>
<reference evidence="4" key="1">
    <citation type="submission" date="2022-11" db="UniProtKB">
        <authorList>
            <consortium name="WormBaseParasite"/>
        </authorList>
    </citation>
    <scope>IDENTIFICATION</scope>
</reference>